<sequence length="156" mass="17756">MGRGAPLNHYRFRSTWRLAASPARVYAVLERAERYPHWWPQIRSLVRTGEESGTARIRSVLPYVLTVTLRTARRDAASGILQIAMGGDLDGWARWTIRADGDGTLALFEQEVEVRDRLLRLLALPAKPLLALNHTVMMRAGERRLRALLERGLDEE</sequence>
<keyword evidence="2" id="KW-1185">Reference proteome</keyword>
<name>A0A367EL19_9ACTN</name>
<gene>
    <name evidence="1" type="ORF">DQ392_12810</name>
</gene>
<comment type="caution">
    <text evidence="1">The sequence shown here is derived from an EMBL/GenBank/DDBJ whole genome shotgun (WGS) entry which is preliminary data.</text>
</comment>
<dbReference type="AlphaFoldDB" id="A0A367EL19"/>
<dbReference type="InterPro" id="IPR023393">
    <property type="entry name" value="START-like_dom_sf"/>
</dbReference>
<evidence type="ECO:0000313" key="1">
    <source>
        <dbReference type="EMBL" id="RCG18798.1"/>
    </source>
</evidence>
<dbReference type="Gene3D" id="3.30.530.20">
    <property type="match status" value="1"/>
</dbReference>
<dbReference type="InterPro" id="IPR019587">
    <property type="entry name" value="Polyketide_cyclase/dehydratase"/>
</dbReference>
<dbReference type="Proteomes" id="UP000253507">
    <property type="component" value="Unassembled WGS sequence"/>
</dbReference>
<dbReference type="Pfam" id="PF10604">
    <property type="entry name" value="Polyketide_cyc2"/>
    <property type="match status" value="1"/>
</dbReference>
<reference evidence="1 2" key="1">
    <citation type="submission" date="2018-06" db="EMBL/GenBank/DDBJ databases">
        <title>Streptomyces reniochalinae sp. nov. and Streptomyces diacarnus sp. nov. from marine sponges.</title>
        <authorList>
            <person name="Li L."/>
        </authorList>
    </citation>
    <scope>NUCLEOTIDE SEQUENCE [LARGE SCALE GENOMIC DNA]</scope>
    <source>
        <strain evidence="1 2">LHW50302</strain>
    </source>
</reference>
<dbReference type="RefSeq" id="WP_114015705.1">
    <property type="nucleotide sequence ID" value="NZ_QOIM01000032.1"/>
</dbReference>
<accession>A0A367EL19</accession>
<protein>
    <submittedName>
        <fullName evidence="1">Polyketide cyclase</fullName>
    </submittedName>
</protein>
<proteinExistence type="predicted"/>
<dbReference type="SUPFAM" id="SSF55961">
    <property type="entry name" value="Bet v1-like"/>
    <property type="match status" value="1"/>
</dbReference>
<dbReference type="EMBL" id="QOIM01000032">
    <property type="protein sequence ID" value="RCG18798.1"/>
    <property type="molecule type" value="Genomic_DNA"/>
</dbReference>
<dbReference type="OrthoDB" id="5402478at2"/>
<organism evidence="1 2">
    <name type="scientific">Streptomyces reniochalinae</name>
    <dbReference type="NCBI Taxonomy" id="2250578"/>
    <lineage>
        <taxon>Bacteria</taxon>
        <taxon>Bacillati</taxon>
        <taxon>Actinomycetota</taxon>
        <taxon>Actinomycetes</taxon>
        <taxon>Kitasatosporales</taxon>
        <taxon>Streptomycetaceae</taxon>
        <taxon>Streptomyces</taxon>
    </lineage>
</organism>
<evidence type="ECO:0000313" key="2">
    <source>
        <dbReference type="Proteomes" id="UP000253507"/>
    </source>
</evidence>